<proteinExistence type="inferred from homology"/>
<reference evidence="6" key="1">
    <citation type="journal article" date="2010" name="Science">
        <title>Plasticity of animal genome architecture unmasked by rapid evolution of a pelagic tunicate.</title>
        <authorList>
            <person name="Denoeud F."/>
            <person name="Henriet S."/>
            <person name="Mungpakdee S."/>
            <person name="Aury J.M."/>
            <person name="Da Silva C."/>
            <person name="Brinkmann H."/>
            <person name="Mikhaleva J."/>
            <person name="Olsen L.C."/>
            <person name="Jubin C."/>
            <person name="Canestro C."/>
            <person name="Bouquet J.M."/>
            <person name="Danks G."/>
            <person name="Poulain J."/>
            <person name="Campsteijn C."/>
            <person name="Adamski M."/>
            <person name="Cross I."/>
            <person name="Yadetie F."/>
            <person name="Muffato M."/>
            <person name="Louis A."/>
            <person name="Butcher S."/>
            <person name="Tsagkogeorga G."/>
            <person name="Konrad A."/>
            <person name="Singh S."/>
            <person name="Jensen M.F."/>
            <person name="Cong E.H."/>
            <person name="Eikeseth-Otteraa H."/>
            <person name="Noel B."/>
            <person name="Anthouard V."/>
            <person name="Porcel B.M."/>
            <person name="Kachouri-Lafond R."/>
            <person name="Nishino A."/>
            <person name="Ugolini M."/>
            <person name="Chourrout P."/>
            <person name="Nishida H."/>
            <person name="Aasland R."/>
            <person name="Huzurbazar S."/>
            <person name="Westhof E."/>
            <person name="Delsuc F."/>
            <person name="Lehrach H."/>
            <person name="Reinhardt R."/>
            <person name="Weissenbach J."/>
            <person name="Roy S.W."/>
            <person name="Artiguenave F."/>
            <person name="Postlethwait J.H."/>
            <person name="Manak J.R."/>
            <person name="Thompson E.M."/>
            <person name="Jaillon O."/>
            <person name="Du Pasquier L."/>
            <person name="Boudinot P."/>
            <person name="Liberles D.A."/>
            <person name="Volff J.N."/>
            <person name="Philippe H."/>
            <person name="Lenhard B."/>
            <person name="Roest Crollius H."/>
            <person name="Wincker P."/>
            <person name="Chourrout D."/>
        </authorList>
    </citation>
    <scope>NUCLEOTIDE SEQUENCE [LARGE SCALE GENOMIC DNA]</scope>
</reference>
<dbReference type="InParanoid" id="E4XB91"/>
<dbReference type="OrthoDB" id="311172at2759"/>
<dbReference type="CDD" id="cd24078">
    <property type="entry name" value="ASKHA_NBD_NAGK_meta"/>
    <property type="match status" value="1"/>
</dbReference>
<organism evidence="6">
    <name type="scientific">Oikopleura dioica</name>
    <name type="common">Tunicate</name>
    <dbReference type="NCBI Taxonomy" id="34765"/>
    <lineage>
        <taxon>Eukaryota</taxon>
        <taxon>Metazoa</taxon>
        <taxon>Chordata</taxon>
        <taxon>Tunicata</taxon>
        <taxon>Appendicularia</taxon>
        <taxon>Copelata</taxon>
        <taxon>Oikopleuridae</taxon>
        <taxon>Oikopleura</taxon>
    </lineage>
</organism>
<dbReference type="InterPro" id="IPR043129">
    <property type="entry name" value="ATPase_NBD"/>
</dbReference>
<dbReference type="InterPro" id="IPR039758">
    <property type="entry name" value="NAGK-like"/>
</dbReference>
<dbReference type="Proteomes" id="UP000001307">
    <property type="component" value="Unassembled WGS sequence"/>
</dbReference>
<dbReference type="EC" id="2.7.1.59" evidence="2"/>
<sequence>MPLYVGVEGGGTHTTAIVVNEHGKQLAEEIGEGTNVHLIGLELLTDRLNELLEKLWLQLNVPEGTQFDCVGLAISGAQDGMEDLIKEHLQDACGELFREISIYDDTYGSVFTCSNGGIVLIAGTGSNCQLINDDFSGARCGGWGHFIGDEGSAFFITHRALKTVFDHEDNLIECEFSTARVFEEMKLYFGVEDRGQMLDVFYAAKFDKSNYAGFCKSLAMLAKEGDELSLSCFVEAGRLLAQHIVAIRRNMTDEMISQKGGPVVICVGSVWKSWGFMKESFVNVLQKTSKLKELTLVRPKVTSAYGAARLACREAKLELNMDLEKNYELFDKLSW</sequence>
<dbReference type="Gene3D" id="3.30.420.40">
    <property type="match status" value="2"/>
</dbReference>
<accession>E4XB91</accession>
<dbReference type="FunCoup" id="E4XB91">
    <property type="interactions" value="285"/>
</dbReference>
<comment type="similarity">
    <text evidence="1">Belongs to the eukaryotic-type N-acetylglucosamine kinase family.</text>
</comment>
<evidence type="ECO:0000256" key="1">
    <source>
        <dbReference type="ARBA" id="ARBA00006198"/>
    </source>
</evidence>
<name>E4XB91_OIKDI</name>
<evidence type="ECO:0000313" key="7">
    <source>
        <dbReference type="Proteomes" id="UP000001307"/>
    </source>
</evidence>
<gene>
    <name evidence="6" type="ORF">GSOID_T00005611001</name>
</gene>
<evidence type="ECO:0000256" key="2">
    <source>
        <dbReference type="ARBA" id="ARBA00012122"/>
    </source>
</evidence>
<protein>
    <recommendedName>
        <fullName evidence="3">N-acetyl-D-glucosamine kinase</fullName>
        <ecNumber evidence="2">2.7.1.59</ecNumber>
    </recommendedName>
    <alternativeName>
        <fullName evidence="4">GlcNAc kinase</fullName>
    </alternativeName>
</protein>
<evidence type="ECO:0000313" key="6">
    <source>
        <dbReference type="EMBL" id="CBY08774.1"/>
    </source>
</evidence>
<dbReference type="SUPFAM" id="SSF53067">
    <property type="entry name" value="Actin-like ATPase domain"/>
    <property type="match status" value="2"/>
</dbReference>
<dbReference type="AlphaFoldDB" id="E4XB91"/>
<dbReference type="Pfam" id="PF01869">
    <property type="entry name" value="BcrAD_BadFG"/>
    <property type="match status" value="1"/>
</dbReference>
<dbReference type="GO" id="GO:0045127">
    <property type="term" value="F:N-acetylglucosamine kinase activity"/>
    <property type="evidence" value="ECO:0007669"/>
    <property type="project" value="UniProtKB-EC"/>
</dbReference>
<dbReference type="PANTHER" id="PTHR12862:SF0">
    <property type="entry name" value="N-ACETYL-D-GLUCOSAMINE KINASE"/>
    <property type="match status" value="1"/>
</dbReference>
<evidence type="ECO:0000256" key="3">
    <source>
        <dbReference type="ARBA" id="ARBA00014974"/>
    </source>
</evidence>
<keyword evidence="7" id="KW-1185">Reference proteome</keyword>
<feature type="domain" description="ATPase BadF/BadG/BcrA/BcrD type" evidence="5">
    <location>
        <begin position="5"/>
        <end position="311"/>
    </location>
</feature>
<evidence type="ECO:0000256" key="4">
    <source>
        <dbReference type="ARBA" id="ARBA00031123"/>
    </source>
</evidence>
<dbReference type="EMBL" id="FN653033">
    <property type="protein sequence ID" value="CBY08774.1"/>
    <property type="molecule type" value="Genomic_DNA"/>
</dbReference>
<dbReference type="PANTHER" id="PTHR12862">
    <property type="entry name" value="BADF TYPE ATPASE DOMAIN-CONTAINING PROTEIN"/>
    <property type="match status" value="1"/>
</dbReference>
<evidence type="ECO:0000259" key="5">
    <source>
        <dbReference type="Pfam" id="PF01869"/>
    </source>
</evidence>
<dbReference type="InterPro" id="IPR002731">
    <property type="entry name" value="ATPase_BadF"/>
</dbReference>